<dbReference type="InterPro" id="IPR016035">
    <property type="entry name" value="Acyl_Trfase/lysoPLipase"/>
</dbReference>
<keyword evidence="2" id="KW-0442">Lipid degradation</keyword>
<sequence>MLNRGYSTRPTHFGSTRKDAPLVLYISNAPYSTYADYSFIENALPDFQVQQVLLNSFNLVTQGKGTLNGDFPECLGAQPSSVLLKGWAGTHPLVSDML</sequence>
<dbReference type="OrthoDB" id="4084751at2759"/>
<organism evidence="4 5">
    <name type="scientific">Dacryopinax primogenitus (strain DJM 731)</name>
    <name type="common">Brown rot fungus</name>
    <dbReference type="NCBI Taxonomy" id="1858805"/>
    <lineage>
        <taxon>Eukaryota</taxon>
        <taxon>Fungi</taxon>
        <taxon>Dikarya</taxon>
        <taxon>Basidiomycota</taxon>
        <taxon>Agaricomycotina</taxon>
        <taxon>Dacrymycetes</taxon>
        <taxon>Dacrymycetales</taxon>
        <taxon>Dacrymycetaceae</taxon>
        <taxon>Dacryopinax</taxon>
    </lineage>
</organism>
<evidence type="ECO:0000256" key="2">
    <source>
        <dbReference type="RuleBase" id="RU362103"/>
    </source>
</evidence>
<keyword evidence="5" id="KW-1185">Reference proteome</keyword>
<dbReference type="EC" id="3.1.1.5" evidence="2"/>
<feature type="domain" description="PLA2c" evidence="3">
    <location>
        <begin position="15"/>
        <end position="77"/>
    </location>
</feature>
<gene>
    <name evidence="4" type="ORF">DACRYDRAFT_111876</name>
</gene>
<dbReference type="STRING" id="1858805.M5FPV1"/>
<dbReference type="EMBL" id="JH795877">
    <property type="protein sequence ID" value="EJT97333.1"/>
    <property type="molecule type" value="Genomic_DNA"/>
</dbReference>
<accession>M5FPV1</accession>
<name>M5FPV1_DACPD</name>
<dbReference type="SUPFAM" id="SSF52151">
    <property type="entry name" value="FabD/lysophospholipase-like"/>
    <property type="match status" value="1"/>
</dbReference>
<dbReference type="GeneID" id="63684363"/>
<keyword evidence="2" id="KW-0443">Lipid metabolism</keyword>
<protein>
    <recommendedName>
        <fullName evidence="2">Lysophospholipase</fullName>
        <ecNumber evidence="2">3.1.1.5</ecNumber>
    </recommendedName>
</protein>
<proteinExistence type="inferred from homology"/>
<dbReference type="HOGENOM" id="CLU_2333580_0_0_1"/>
<dbReference type="AlphaFoldDB" id="M5FPV1"/>
<reference evidence="4 5" key="1">
    <citation type="journal article" date="2012" name="Science">
        <title>The Paleozoic origin of enzymatic lignin decomposition reconstructed from 31 fungal genomes.</title>
        <authorList>
            <person name="Floudas D."/>
            <person name="Binder M."/>
            <person name="Riley R."/>
            <person name="Barry K."/>
            <person name="Blanchette R.A."/>
            <person name="Henrissat B."/>
            <person name="Martinez A.T."/>
            <person name="Otillar R."/>
            <person name="Spatafora J.W."/>
            <person name="Yadav J.S."/>
            <person name="Aerts A."/>
            <person name="Benoit I."/>
            <person name="Boyd A."/>
            <person name="Carlson A."/>
            <person name="Copeland A."/>
            <person name="Coutinho P.M."/>
            <person name="de Vries R.P."/>
            <person name="Ferreira P."/>
            <person name="Findley K."/>
            <person name="Foster B."/>
            <person name="Gaskell J."/>
            <person name="Glotzer D."/>
            <person name="Gorecki P."/>
            <person name="Heitman J."/>
            <person name="Hesse C."/>
            <person name="Hori C."/>
            <person name="Igarashi K."/>
            <person name="Jurgens J.A."/>
            <person name="Kallen N."/>
            <person name="Kersten P."/>
            <person name="Kohler A."/>
            <person name="Kuees U."/>
            <person name="Kumar T.K.A."/>
            <person name="Kuo A."/>
            <person name="LaButti K."/>
            <person name="Larrondo L.F."/>
            <person name="Lindquist E."/>
            <person name="Ling A."/>
            <person name="Lombard V."/>
            <person name="Lucas S."/>
            <person name="Lundell T."/>
            <person name="Martin R."/>
            <person name="McLaughlin D.J."/>
            <person name="Morgenstern I."/>
            <person name="Morin E."/>
            <person name="Murat C."/>
            <person name="Nagy L.G."/>
            <person name="Nolan M."/>
            <person name="Ohm R.A."/>
            <person name="Patyshakuliyeva A."/>
            <person name="Rokas A."/>
            <person name="Ruiz-Duenas F.J."/>
            <person name="Sabat G."/>
            <person name="Salamov A."/>
            <person name="Samejima M."/>
            <person name="Schmutz J."/>
            <person name="Slot J.C."/>
            <person name="St John F."/>
            <person name="Stenlid J."/>
            <person name="Sun H."/>
            <person name="Sun S."/>
            <person name="Syed K."/>
            <person name="Tsang A."/>
            <person name="Wiebenga A."/>
            <person name="Young D."/>
            <person name="Pisabarro A."/>
            <person name="Eastwood D.C."/>
            <person name="Martin F."/>
            <person name="Cullen D."/>
            <person name="Grigoriev I.V."/>
            <person name="Hibbett D.S."/>
        </authorList>
    </citation>
    <scope>NUCLEOTIDE SEQUENCE [LARGE SCALE GENOMIC DNA]</scope>
    <source>
        <strain evidence="4 5">DJM-731 SS1</strain>
    </source>
</reference>
<comment type="similarity">
    <text evidence="1 2">Belongs to the lysophospholipase family.</text>
</comment>
<dbReference type="InterPro" id="IPR002642">
    <property type="entry name" value="LysoPLipase_cat_dom"/>
</dbReference>
<evidence type="ECO:0000259" key="3">
    <source>
        <dbReference type="Pfam" id="PF01735"/>
    </source>
</evidence>
<dbReference type="Proteomes" id="UP000030653">
    <property type="component" value="Unassembled WGS sequence"/>
</dbReference>
<dbReference type="RefSeq" id="XP_040624231.1">
    <property type="nucleotide sequence ID" value="XM_040769301.1"/>
</dbReference>
<comment type="catalytic activity">
    <reaction evidence="2">
        <text>a 1-acyl-sn-glycero-3-phosphocholine + H2O = sn-glycerol 3-phosphocholine + a fatty acid + H(+)</text>
        <dbReference type="Rhea" id="RHEA:15177"/>
        <dbReference type="ChEBI" id="CHEBI:15377"/>
        <dbReference type="ChEBI" id="CHEBI:15378"/>
        <dbReference type="ChEBI" id="CHEBI:16870"/>
        <dbReference type="ChEBI" id="CHEBI:28868"/>
        <dbReference type="ChEBI" id="CHEBI:58168"/>
        <dbReference type="EC" id="3.1.1.5"/>
    </reaction>
</comment>
<evidence type="ECO:0000256" key="1">
    <source>
        <dbReference type="ARBA" id="ARBA00008780"/>
    </source>
</evidence>
<keyword evidence="2" id="KW-0378">Hydrolase</keyword>
<evidence type="ECO:0000313" key="4">
    <source>
        <dbReference type="EMBL" id="EJT97333.1"/>
    </source>
</evidence>
<dbReference type="Pfam" id="PF01735">
    <property type="entry name" value="PLA2_B"/>
    <property type="match status" value="1"/>
</dbReference>
<dbReference type="GO" id="GO:0004622">
    <property type="term" value="F:phosphatidylcholine lysophospholipase activity"/>
    <property type="evidence" value="ECO:0007669"/>
    <property type="project" value="UniProtKB-EC"/>
</dbReference>
<dbReference type="GO" id="GO:0009395">
    <property type="term" value="P:phospholipid catabolic process"/>
    <property type="evidence" value="ECO:0007669"/>
    <property type="project" value="InterPro"/>
</dbReference>
<evidence type="ECO:0000313" key="5">
    <source>
        <dbReference type="Proteomes" id="UP000030653"/>
    </source>
</evidence>